<dbReference type="PROSITE" id="PS51465">
    <property type="entry name" value="KAZAL_2"/>
    <property type="match status" value="1"/>
</dbReference>
<gene>
    <name evidence="3" type="ORF">V1264_022032</name>
</gene>
<dbReference type="SUPFAM" id="SSF100895">
    <property type="entry name" value="Kazal-type serine protease inhibitors"/>
    <property type="match status" value="1"/>
</dbReference>
<proteinExistence type="predicted"/>
<evidence type="ECO:0000256" key="1">
    <source>
        <dbReference type="SAM" id="SignalP"/>
    </source>
</evidence>
<evidence type="ECO:0000259" key="2">
    <source>
        <dbReference type="PROSITE" id="PS51465"/>
    </source>
</evidence>
<keyword evidence="1" id="KW-0732">Signal</keyword>
<feature type="chain" id="PRO_5043019633" description="Kazal-like domain-containing protein" evidence="1">
    <location>
        <begin position="21"/>
        <end position="84"/>
    </location>
</feature>
<evidence type="ECO:0000313" key="4">
    <source>
        <dbReference type="Proteomes" id="UP001374579"/>
    </source>
</evidence>
<evidence type="ECO:0000313" key="3">
    <source>
        <dbReference type="EMBL" id="KAK7088062.1"/>
    </source>
</evidence>
<name>A0AAN9AJM0_9CAEN</name>
<dbReference type="SMART" id="SM00280">
    <property type="entry name" value="KAZAL"/>
    <property type="match status" value="1"/>
</dbReference>
<dbReference type="Pfam" id="PF00050">
    <property type="entry name" value="Kazal_1"/>
    <property type="match status" value="1"/>
</dbReference>
<sequence length="84" mass="9273">MQPSLLAFLLLGVLVFETEARSPMCQSNRACTRHLEYVCGSDSITYSNPCVLLAAKDCDPSIEQVSDTCCDNEEGRKKCSPLRL</sequence>
<comment type="caution">
    <text evidence="3">The sequence shown here is derived from an EMBL/GenBank/DDBJ whole genome shotgun (WGS) entry which is preliminary data.</text>
</comment>
<keyword evidence="4" id="KW-1185">Reference proteome</keyword>
<dbReference type="Proteomes" id="UP001374579">
    <property type="component" value="Unassembled WGS sequence"/>
</dbReference>
<feature type="signal peptide" evidence="1">
    <location>
        <begin position="1"/>
        <end position="20"/>
    </location>
</feature>
<protein>
    <recommendedName>
        <fullName evidence="2">Kazal-like domain-containing protein</fullName>
    </recommendedName>
</protein>
<feature type="domain" description="Kazal-like" evidence="2">
    <location>
        <begin position="19"/>
        <end position="72"/>
    </location>
</feature>
<reference evidence="3 4" key="1">
    <citation type="submission" date="2024-02" db="EMBL/GenBank/DDBJ databases">
        <title>Chromosome-scale genome assembly of the rough periwinkle Littorina saxatilis.</title>
        <authorList>
            <person name="De Jode A."/>
            <person name="Faria R."/>
            <person name="Formenti G."/>
            <person name="Sims Y."/>
            <person name="Smith T.P."/>
            <person name="Tracey A."/>
            <person name="Wood J.M.D."/>
            <person name="Zagrodzka Z.B."/>
            <person name="Johannesson K."/>
            <person name="Butlin R.K."/>
            <person name="Leder E.H."/>
        </authorList>
    </citation>
    <scope>NUCLEOTIDE SEQUENCE [LARGE SCALE GENOMIC DNA]</scope>
    <source>
        <strain evidence="3">Snail1</strain>
        <tissue evidence="3">Muscle</tissue>
    </source>
</reference>
<accession>A0AAN9AJM0</accession>
<dbReference type="AlphaFoldDB" id="A0AAN9AJM0"/>
<dbReference type="InterPro" id="IPR002350">
    <property type="entry name" value="Kazal_dom"/>
</dbReference>
<dbReference type="EMBL" id="JBAMIC010004070">
    <property type="protein sequence ID" value="KAK7088062.1"/>
    <property type="molecule type" value="Genomic_DNA"/>
</dbReference>
<organism evidence="3 4">
    <name type="scientific">Littorina saxatilis</name>
    <dbReference type="NCBI Taxonomy" id="31220"/>
    <lineage>
        <taxon>Eukaryota</taxon>
        <taxon>Metazoa</taxon>
        <taxon>Spiralia</taxon>
        <taxon>Lophotrochozoa</taxon>
        <taxon>Mollusca</taxon>
        <taxon>Gastropoda</taxon>
        <taxon>Caenogastropoda</taxon>
        <taxon>Littorinimorpha</taxon>
        <taxon>Littorinoidea</taxon>
        <taxon>Littorinidae</taxon>
        <taxon>Littorina</taxon>
    </lineage>
</organism>
<dbReference type="Gene3D" id="3.30.60.30">
    <property type="match status" value="1"/>
</dbReference>
<dbReference type="InterPro" id="IPR036058">
    <property type="entry name" value="Kazal_dom_sf"/>
</dbReference>